<dbReference type="Proteomes" id="UP000034664">
    <property type="component" value="Unassembled WGS sequence"/>
</dbReference>
<feature type="domain" description="DUF11" evidence="3">
    <location>
        <begin position="66"/>
        <end position="169"/>
    </location>
</feature>
<proteinExistence type="predicted"/>
<evidence type="ECO:0000313" key="5">
    <source>
        <dbReference type="Proteomes" id="UP000034664"/>
    </source>
</evidence>
<feature type="transmembrane region" description="Helical" evidence="1">
    <location>
        <begin position="194"/>
        <end position="214"/>
    </location>
</feature>
<evidence type="ECO:0000256" key="1">
    <source>
        <dbReference type="SAM" id="Phobius"/>
    </source>
</evidence>
<dbReference type="InterPro" id="IPR047589">
    <property type="entry name" value="DUF11_rpt"/>
</dbReference>
<evidence type="ECO:0000256" key="2">
    <source>
        <dbReference type="SAM" id="SignalP"/>
    </source>
</evidence>
<accession>A0A0G0T2H9</accession>
<gene>
    <name evidence="4" type="ORF">UU14_C0032G0011</name>
</gene>
<dbReference type="InterPro" id="IPR001434">
    <property type="entry name" value="OmcB-like_DUF11"/>
</dbReference>
<keyword evidence="2" id="KW-0732">Signal</keyword>
<dbReference type="EMBL" id="LBZM01000032">
    <property type="protein sequence ID" value="KKR71248.1"/>
    <property type="molecule type" value="Genomic_DNA"/>
</dbReference>
<feature type="chain" id="PRO_5002534419" description="DUF11 domain-containing protein" evidence="2">
    <location>
        <begin position="24"/>
        <end position="217"/>
    </location>
</feature>
<keyword evidence="1" id="KW-0812">Transmembrane</keyword>
<keyword evidence="1" id="KW-1133">Transmembrane helix</keyword>
<reference evidence="4 5" key="1">
    <citation type="journal article" date="2015" name="Nature">
        <title>rRNA introns, odd ribosomes, and small enigmatic genomes across a large radiation of phyla.</title>
        <authorList>
            <person name="Brown C.T."/>
            <person name="Hug L.A."/>
            <person name="Thomas B.C."/>
            <person name="Sharon I."/>
            <person name="Castelle C.J."/>
            <person name="Singh A."/>
            <person name="Wilkins M.J."/>
            <person name="Williams K.H."/>
            <person name="Banfield J.F."/>
        </authorList>
    </citation>
    <scope>NUCLEOTIDE SEQUENCE [LARGE SCALE GENOMIC DNA]</scope>
</reference>
<comment type="caution">
    <text evidence="4">The sequence shown here is derived from an EMBL/GenBank/DDBJ whole genome shotgun (WGS) entry which is preliminary data.</text>
</comment>
<evidence type="ECO:0000313" key="4">
    <source>
        <dbReference type="EMBL" id="KKR71248.1"/>
    </source>
</evidence>
<name>A0A0G0T2H9_9BACT</name>
<keyword evidence="1" id="KW-0472">Membrane</keyword>
<organism evidence="4 5">
    <name type="scientific">Candidatus Roizmanbacteria bacterium GW2011_GWB1_40_7</name>
    <dbReference type="NCBI Taxonomy" id="1618482"/>
    <lineage>
        <taxon>Bacteria</taxon>
        <taxon>Candidatus Roizmaniibacteriota</taxon>
    </lineage>
</organism>
<dbReference type="AlphaFoldDB" id="A0A0G0T2H9"/>
<evidence type="ECO:0000259" key="3">
    <source>
        <dbReference type="Pfam" id="PF01345"/>
    </source>
</evidence>
<feature type="signal peptide" evidence="2">
    <location>
        <begin position="1"/>
        <end position="23"/>
    </location>
</feature>
<protein>
    <recommendedName>
        <fullName evidence="3">DUF11 domain-containing protein</fullName>
    </recommendedName>
</protein>
<sequence>MKKLFYLLIASVAFLLSVSTVSANYGCALYGGECPTASQIIVDKLIRDPRSKGETYVDNLLLSDYKFSPGEDIIFKIVIKNTGNKTIDNVKVFDTIPPVANYVLLSGEPRESIRELTRDLGSLGAGESKNWFIRMRVKPGSQVPAGTVCGDPHAINRVRVSANDMPDSQDTSAFCVQKTVMGVTTQPEAGSETLLIAAGLITLAGIGLIGKRALALS</sequence>
<dbReference type="Pfam" id="PF01345">
    <property type="entry name" value="DUF11"/>
    <property type="match status" value="1"/>
</dbReference>
<dbReference type="NCBIfam" id="TIGR01451">
    <property type="entry name" value="B_ant_repeat"/>
    <property type="match status" value="1"/>
</dbReference>